<reference evidence="1 2" key="1">
    <citation type="journal article" date="2013" name="Nat. Genet.">
        <title>The high-quality draft genome of peach (Prunus persica) identifies unique patterns of genetic diversity, domestication and genome evolution.</title>
        <authorList>
            <consortium name="International Peach Genome Initiative"/>
            <person name="Verde I."/>
            <person name="Abbott A.G."/>
            <person name="Scalabrin S."/>
            <person name="Jung S."/>
            <person name="Shu S."/>
            <person name="Marroni F."/>
            <person name="Zhebentyayeva T."/>
            <person name="Dettori M.T."/>
            <person name="Grimwood J."/>
            <person name="Cattonaro F."/>
            <person name="Zuccolo A."/>
            <person name="Rossini L."/>
            <person name="Jenkins J."/>
            <person name="Vendramin E."/>
            <person name="Meisel L.A."/>
            <person name="Decroocq V."/>
            <person name="Sosinski B."/>
            <person name="Prochnik S."/>
            <person name="Mitros T."/>
            <person name="Policriti A."/>
            <person name="Cipriani G."/>
            <person name="Dondini L."/>
            <person name="Ficklin S."/>
            <person name="Goodstein D.M."/>
            <person name="Xuan P."/>
            <person name="Del Fabbro C."/>
            <person name="Aramini V."/>
            <person name="Copetti D."/>
            <person name="Gonzalez S."/>
            <person name="Horner D.S."/>
            <person name="Falchi R."/>
            <person name="Lucas S."/>
            <person name="Mica E."/>
            <person name="Maldonado J."/>
            <person name="Lazzari B."/>
            <person name="Bielenberg D."/>
            <person name="Pirona R."/>
            <person name="Miculan M."/>
            <person name="Barakat A."/>
            <person name="Testolin R."/>
            <person name="Stella A."/>
            <person name="Tartarini S."/>
            <person name="Tonutti P."/>
            <person name="Arus P."/>
            <person name="Orellana A."/>
            <person name="Wells C."/>
            <person name="Main D."/>
            <person name="Vizzotto G."/>
            <person name="Silva H."/>
            <person name="Salamini F."/>
            <person name="Schmutz J."/>
            <person name="Morgante M."/>
            <person name="Rokhsar D.S."/>
        </authorList>
    </citation>
    <scope>NUCLEOTIDE SEQUENCE [LARGE SCALE GENOMIC DNA]</scope>
    <source>
        <strain evidence="2">cv. Nemared</strain>
    </source>
</reference>
<keyword evidence="2" id="KW-1185">Reference proteome</keyword>
<name>A0A251QED2_PRUPE</name>
<organism evidence="1 2">
    <name type="scientific">Prunus persica</name>
    <name type="common">Peach</name>
    <name type="synonym">Amygdalus persica</name>
    <dbReference type="NCBI Taxonomy" id="3760"/>
    <lineage>
        <taxon>Eukaryota</taxon>
        <taxon>Viridiplantae</taxon>
        <taxon>Streptophyta</taxon>
        <taxon>Embryophyta</taxon>
        <taxon>Tracheophyta</taxon>
        <taxon>Spermatophyta</taxon>
        <taxon>Magnoliopsida</taxon>
        <taxon>eudicotyledons</taxon>
        <taxon>Gunneridae</taxon>
        <taxon>Pentapetalae</taxon>
        <taxon>rosids</taxon>
        <taxon>fabids</taxon>
        <taxon>Rosales</taxon>
        <taxon>Rosaceae</taxon>
        <taxon>Amygdaloideae</taxon>
        <taxon>Amygdaleae</taxon>
        <taxon>Prunus</taxon>
    </lineage>
</organism>
<dbReference type="Gramene" id="ONI21035">
    <property type="protein sequence ID" value="ONI21035"/>
    <property type="gene ID" value="PRUPE_2G046800"/>
</dbReference>
<protein>
    <submittedName>
        <fullName evidence="1">Uncharacterized protein</fullName>
    </submittedName>
</protein>
<gene>
    <name evidence="1" type="ORF">PRUPE_2G046800</name>
</gene>
<accession>A0A251QED2</accession>
<sequence>MMKGPVLLVTWNNVFEELEIYDGCPGLFSLLFVLLFDTMPFPIQKLFRMTLSSSYKLEKCML</sequence>
<dbReference type="AlphaFoldDB" id="A0A251QED2"/>
<evidence type="ECO:0000313" key="2">
    <source>
        <dbReference type="Proteomes" id="UP000006882"/>
    </source>
</evidence>
<proteinExistence type="predicted"/>
<dbReference type="Proteomes" id="UP000006882">
    <property type="component" value="Chromosome G2"/>
</dbReference>
<dbReference type="EMBL" id="CM007652">
    <property type="protein sequence ID" value="ONI21035.1"/>
    <property type="molecule type" value="Genomic_DNA"/>
</dbReference>
<evidence type="ECO:0000313" key="1">
    <source>
        <dbReference type="EMBL" id="ONI21035.1"/>
    </source>
</evidence>